<dbReference type="RefSeq" id="WP_268041824.1">
    <property type="nucleotide sequence ID" value="NZ_JAPQER010000007.1"/>
</dbReference>
<evidence type="ECO:0000313" key="1">
    <source>
        <dbReference type="EMBL" id="MCY6485470.1"/>
    </source>
</evidence>
<keyword evidence="2" id="KW-1185">Reference proteome</keyword>
<evidence type="ECO:0000313" key="2">
    <source>
        <dbReference type="Proteomes" id="UP001078443"/>
    </source>
</evidence>
<sequence length="718" mass="85556">MITICLDESGTFEDKKQRKFVGGLIYLKDDIDEERQRVEEFLINECKKLGLEYPQDIHTTEMSHDVKLKDKEQELVKNLKKYLKQNRGYAFTYSLKNEGDIVKLKNKGNIVNENNASNLYERMMTQLIFNNLFYNYNFKDEEKFNLNIATRVYTAKTKEAENEYEKLGYSFGTNNKGEKYFYLTNQQTYKVAIAQKVLESSIDKKLDINLKVENINYKNKDKKTTPILYLADFACNIIRQELKIYDRRYDYVKDVIQNNKILEDITGNKIYCWAYDEIDAQYNKFYKNFQDKNLVQVLEALYDIKHNSSDFKKLYSNSWYKPLSKKLKEIFEIENIDLYISKAKIYFDKANTSKYGYSKGIFIVEKLRILLAKENEEKEIKKEVLEKNMYFLNDLILRGYNHQGNVNKAEECYEMCKKYKNTVSVEEYINTINRYSIVCTNKFDFKRSIKILQENIEYLNLWKELMKEIAKEHDITNDNSYKLELRGKVLSSLAQSCAFNNNKEDALNSFKEALQEFKENDVQKNVTLSYFMHLAIYYKDLKLYKKNEQKYFNTDDLYEQFTRIKESKDSYKLFVYVKALNNLFYDKVSNSLIKELNDFDYKNNGFKINEHPWELIHKNLGILLYKKEKFKLAKKQFEKAVNCVKIKDITIDLINECTKIQSNLLDNDIETLAKSIKKFKIKCEKDTTIAIYFKDSFENTDVPKVANNIIKKFTYMYI</sequence>
<name>A0ABT4D5J2_9CLOT</name>
<comment type="caution">
    <text evidence="1">The sequence shown here is derived from an EMBL/GenBank/DDBJ whole genome shotgun (WGS) entry which is preliminary data.</text>
</comment>
<dbReference type="Proteomes" id="UP001078443">
    <property type="component" value="Unassembled WGS sequence"/>
</dbReference>
<proteinExistence type="predicted"/>
<gene>
    <name evidence="1" type="ORF">OW763_14140</name>
</gene>
<organism evidence="1 2">
    <name type="scientific">Clostridium aestuarii</name>
    <dbReference type="NCBI Taxonomy" id="338193"/>
    <lineage>
        <taxon>Bacteria</taxon>
        <taxon>Bacillati</taxon>
        <taxon>Bacillota</taxon>
        <taxon>Clostridia</taxon>
        <taxon>Eubacteriales</taxon>
        <taxon>Clostridiaceae</taxon>
        <taxon>Clostridium</taxon>
    </lineage>
</organism>
<evidence type="ECO:0008006" key="3">
    <source>
        <dbReference type="Google" id="ProtNLM"/>
    </source>
</evidence>
<protein>
    <recommendedName>
        <fullName evidence="3">DUF3800 domain-containing protein</fullName>
    </recommendedName>
</protein>
<dbReference type="Gene3D" id="1.25.40.10">
    <property type="entry name" value="Tetratricopeptide repeat domain"/>
    <property type="match status" value="1"/>
</dbReference>
<dbReference type="InterPro" id="IPR011990">
    <property type="entry name" value="TPR-like_helical_dom_sf"/>
</dbReference>
<dbReference type="InterPro" id="IPR019734">
    <property type="entry name" value="TPR_rpt"/>
</dbReference>
<dbReference type="EMBL" id="JAPQER010000007">
    <property type="protein sequence ID" value="MCY6485470.1"/>
    <property type="molecule type" value="Genomic_DNA"/>
</dbReference>
<dbReference type="SMART" id="SM00028">
    <property type="entry name" value="TPR"/>
    <property type="match status" value="2"/>
</dbReference>
<reference evidence="1" key="1">
    <citation type="submission" date="2022-12" db="EMBL/GenBank/DDBJ databases">
        <authorList>
            <person name="Wang J."/>
        </authorList>
    </citation>
    <scope>NUCLEOTIDE SEQUENCE</scope>
    <source>
        <strain evidence="1">HY-45-18</strain>
    </source>
</reference>
<accession>A0ABT4D5J2</accession>